<protein>
    <submittedName>
        <fullName evidence="1">Uncharacterized protein</fullName>
    </submittedName>
</protein>
<organism evidence="1 2">
    <name type="scientific">Helianthus annuus</name>
    <name type="common">Common sunflower</name>
    <dbReference type="NCBI Taxonomy" id="4232"/>
    <lineage>
        <taxon>Eukaryota</taxon>
        <taxon>Viridiplantae</taxon>
        <taxon>Streptophyta</taxon>
        <taxon>Embryophyta</taxon>
        <taxon>Tracheophyta</taxon>
        <taxon>Spermatophyta</taxon>
        <taxon>Magnoliopsida</taxon>
        <taxon>eudicotyledons</taxon>
        <taxon>Gunneridae</taxon>
        <taxon>Pentapetalae</taxon>
        <taxon>asterids</taxon>
        <taxon>campanulids</taxon>
        <taxon>Asterales</taxon>
        <taxon>Asteraceae</taxon>
        <taxon>Asteroideae</taxon>
        <taxon>Heliantheae alliance</taxon>
        <taxon>Heliantheae</taxon>
        <taxon>Helianthus</taxon>
    </lineage>
</organism>
<proteinExistence type="predicted"/>
<evidence type="ECO:0000313" key="2">
    <source>
        <dbReference type="Proteomes" id="UP000215914"/>
    </source>
</evidence>
<evidence type="ECO:0000313" key="1">
    <source>
        <dbReference type="EMBL" id="KAF5759175.1"/>
    </source>
</evidence>
<reference evidence="1" key="1">
    <citation type="journal article" date="2017" name="Nature">
        <title>The sunflower genome provides insights into oil metabolism, flowering and Asterid evolution.</title>
        <authorList>
            <person name="Badouin H."/>
            <person name="Gouzy J."/>
            <person name="Grassa C.J."/>
            <person name="Murat F."/>
            <person name="Staton S.E."/>
            <person name="Cottret L."/>
            <person name="Lelandais-Briere C."/>
            <person name="Owens G.L."/>
            <person name="Carrere S."/>
            <person name="Mayjonade B."/>
            <person name="Legrand L."/>
            <person name="Gill N."/>
            <person name="Kane N.C."/>
            <person name="Bowers J.E."/>
            <person name="Hubner S."/>
            <person name="Bellec A."/>
            <person name="Berard A."/>
            <person name="Berges H."/>
            <person name="Blanchet N."/>
            <person name="Boniface M.C."/>
            <person name="Brunel D."/>
            <person name="Catrice O."/>
            <person name="Chaidir N."/>
            <person name="Claudel C."/>
            <person name="Donnadieu C."/>
            <person name="Faraut T."/>
            <person name="Fievet G."/>
            <person name="Helmstetter N."/>
            <person name="King M."/>
            <person name="Knapp S.J."/>
            <person name="Lai Z."/>
            <person name="Le Paslier M.C."/>
            <person name="Lippi Y."/>
            <person name="Lorenzon L."/>
            <person name="Mandel J.R."/>
            <person name="Marage G."/>
            <person name="Marchand G."/>
            <person name="Marquand E."/>
            <person name="Bret-Mestries E."/>
            <person name="Morien E."/>
            <person name="Nambeesan S."/>
            <person name="Nguyen T."/>
            <person name="Pegot-Espagnet P."/>
            <person name="Pouilly N."/>
            <person name="Raftis F."/>
            <person name="Sallet E."/>
            <person name="Schiex T."/>
            <person name="Thomas J."/>
            <person name="Vandecasteele C."/>
            <person name="Vares D."/>
            <person name="Vear F."/>
            <person name="Vautrin S."/>
            <person name="Crespi M."/>
            <person name="Mangin B."/>
            <person name="Burke J.M."/>
            <person name="Salse J."/>
            <person name="Munos S."/>
            <person name="Vincourt P."/>
            <person name="Rieseberg L.H."/>
            <person name="Langlade N.B."/>
        </authorList>
    </citation>
    <scope>NUCLEOTIDE SEQUENCE</scope>
    <source>
        <tissue evidence="1">Leaves</tissue>
    </source>
</reference>
<reference evidence="1" key="2">
    <citation type="submission" date="2020-06" db="EMBL/GenBank/DDBJ databases">
        <title>Helianthus annuus Genome sequencing and assembly Release 2.</title>
        <authorList>
            <person name="Gouzy J."/>
            <person name="Langlade N."/>
            <person name="Munos S."/>
        </authorList>
    </citation>
    <scope>NUCLEOTIDE SEQUENCE</scope>
    <source>
        <tissue evidence="1">Leaves</tissue>
    </source>
</reference>
<sequence length="41" mass="4587">MPMSFPVSSMTTEASEVHMVTIFGNIRMNRNSLPLYSGHES</sequence>
<gene>
    <name evidence="1" type="ORF">HanXRQr2_Chr16g0738161</name>
</gene>
<dbReference type="Proteomes" id="UP000215914">
    <property type="component" value="Unassembled WGS sequence"/>
</dbReference>
<name>A0A9K3GXG9_HELAN</name>
<dbReference type="Gramene" id="mRNA:HanXRQr2_Chr16g0738161">
    <property type="protein sequence ID" value="mRNA:HanXRQr2_Chr16g0738161"/>
    <property type="gene ID" value="HanXRQr2_Chr16g0738161"/>
</dbReference>
<accession>A0A9K3GXG9</accession>
<comment type="caution">
    <text evidence="1">The sequence shown here is derived from an EMBL/GenBank/DDBJ whole genome shotgun (WGS) entry which is preliminary data.</text>
</comment>
<keyword evidence="2" id="KW-1185">Reference proteome</keyword>
<dbReference type="EMBL" id="MNCJ02000331">
    <property type="protein sequence ID" value="KAF5759175.1"/>
    <property type="molecule type" value="Genomic_DNA"/>
</dbReference>
<dbReference type="AlphaFoldDB" id="A0A9K3GXG9"/>